<protein>
    <submittedName>
        <fullName evidence="3">Uncharacterized protein</fullName>
    </submittedName>
</protein>
<dbReference type="GO" id="GO:0004521">
    <property type="term" value="F:RNA endonuclease activity"/>
    <property type="evidence" value="ECO:0007669"/>
    <property type="project" value="TreeGrafter"/>
</dbReference>
<proteinExistence type="predicted"/>
<dbReference type="InterPro" id="IPR000228">
    <property type="entry name" value="RNA3'_term_phos_cyc"/>
</dbReference>
<reference evidence="3 4" key="1">
    <citation type="journal article" date="2013" name="BMC Genomics">
        <title>Genome sequencing and comparative genomics of honey bee microsporidia, Nosema apis reveal novel insights into host-parasite interactions.</title>
        <authorList>
            <person name="Chen Yp."/>
            <person name="Pettis J.S."/>
            <person name="Zhao Y."/>
            <person name="Liu X."/>
            <person name="Tallon L.J."/>
            <person name="Sadzewicz L.D."/>
            <person name="Li R."/>
            <person name="Zheng H."/>
            <person name="Huang S."/>
            <person name="Zhang X."/>
            <person name="Hamilton M.C."/>
            <person name="Pernal S.F."/>
            <person name="Melathopoulos A.P."/>
            <person name="Yan X."/>
            <person name="Evans J.D."/>
        </authorList>
    </citation>
    <scope>NUCLEOTIDE SEQUENCE [LARGE SCALE GENOMIC DNA]</scope>
    <source>
        <strain evidence="3 4">BRL 01</strain>
    </source>
</reference>
<dbReference type="InterPro" id="IPR036553">
    <property type="entry name" value="RPTC_insert"/>
</dbReference>
<evidence type="ECO:0000313" key="3">
    <source>
        <dbReference type="EMBL" id="EQB61706.1"/>
    </source>
</evidence>
<sequence>MLFQKNCTIKNCSNINFLSSFLRLICKISKNSKFIIKNNTIEFFPGKLIGGTYNFKCKYEIFEYIEPILVLVPFSDSTTIINFTGITDKLNCIDIIKIAFFKMLEIFKIYDLSLLIKKRGFYPDGEGEVTFSCGVIREIKSINLINNDQLEKIKGLLISARVNTSYVHELSDKLKFILNDFKVHTTHNVYNRNDSGPSPGYQCTLFSECKTGIFYNTEDGNTNLPEITAKNGAKKFLMSINKGGCFDFKMTNTILILMALSSSDISKIKIAKLNYSNKELLKIIKNFTNFQYKIVKNKSEYIFVCSGIGYVNINIKLN</sequence>
<dbReference type="InterPro" id="IPR013791">
    <property type="entry name" value="RNA3'-term_phos_cycl_insert"/>
</dbReference>
<feature type="domain" description="RNA 3'-terminal phosphate cyclase" evidence="1">
    <location>
        <begin position="20"/>
        <end position="294"/>
    </location>
</feature>
<dbReference type="InterPro" id="IPR023797">
    <property type="entry name" value="RNA3'_phos_cyclase_dom"/>
</dbReference>
<dbReference type="VEuPathDB" id="MicrosporidiaDB:NAPIS_ORF00713"/>
<organism evidence="3 4">
    <name type="scientific">Vairimorpha apis BRL 01</name>
    <dbReference type="NCBI Taxonomy" id="1037528"/>
    <lineage>
        <taxon>Eukaryota</taxon>
        <taxon>Fungi</taxon>
        <taxon>Fungi incertae sedis</taxon>
        <taxon>Microsporidia</taxon>
        <taxon>Nosematidae</taxon>
        <taxon>Vairimorpha</taxon>
    </lineage>
</organism>
<dbReference type="InterPro" id="IPR037136">
    <property type="entry name" value="RNA3'_phos_cyclase_dom_sf"/>
</dbReference>
<dbReference type="Gene3D" id="3.30.360.20">
    <property type="entry name" value="RNA 3'-terminal phosphate cyclase, insert domain"/>
    <property type="match status" value="1"/>
</dbReference>
<keyword evidence="4" id="KW-1185">Reference proteome</keyword>
<dbReference type="Pfam" id="PF05189">
    <property type="entry name" value="RTC_insert"/>
    <property type="match status" value="1"/>
</dbReference>
<dbReference type="Gene3D" id="3.65.10.20">
    <property type="entry name" value="RNA 3'-terminal phosphate cyclase domain"/>
    <property type="match status" value="1"/>
</dbReference>
<dbReference type="Proteomes" id="UP000053780">
    <property type="component" value="Unassembled WGS sequence"/>
</dbReference>
<dbReference type="OrthoDB" id="2194813at2759"/>
<gene>
    <name evidence="3" type="ORF">NAPIS_ORF00713</name>
</gene>
<name>T0MF44_9MICR</name>
<dbReference type="Pfam" id="PF01137">
    <property type="entry name" value="RTC"/>
    <property type="match status" value="1"/>
</dbReference>
<evidence type="ECO:0000259" key="2">
    <source>
        <dbReference type="Pfam" id="PF05189"/>
    </source>
</evidence>
<dbReference type="GO" id="GO:0005730">
    <property type="term" value="C:nucleolus"/>
    <property type="evidence" value="ECO:0007669"/>
    <property type="project" value="TreeGrafter"/>
</dbReference>
<accession>T0MF44</accession>
<feature type="domain" description="RNA 3'-terminal phosphate cyclase insert" evidence="2">
    <location>
        <begin position="148"/>
        <end position="240"/>
    </location>
</feature>
<evidence type="ECO:0000259" key="1">
    <source>
        <dbReference type="Pfam" id="PF01137"/>
    </source>
</evidence>
<dbReference type="PANTHER" id="PTHR11096">
    <property type="entry name" value="RNA 3' TERMINAL PHOSPHATE CYCLASE"/>
    <property type="match status" value="1"/>
</dbReference>
<dbReference type="InterPro" id="IPR013792">
    <property type="entry name" value="RNA3'P_cycl/enolpyr_Trfase_a/b"/>
</dbReference>
<evidence type="ECO:0000313" key="4">
    <source>
        <dbReference type="Proteomes" id="UP000053780"/>
    </source>
</evidence>
<dbReference type="HOGENOM" id="CLU_027882_1_0_1"/>
<dbReference type="AlphaFoldDB" id="T0MF44"/>
<dbReference type="PANTHER" id="PTHR11096:SF1">
    <property type="entry name" value="RNA 3'-TERMINAL PHOSPHATE CYCLASE-LIKE PROTEIN"/>
    <property type="match status" value="1"/>
</dbReference>
<dbReference type="EMBL" id="KE647104">
    <property type="protein sequence ID" value="EQB61706.1"/>
    <property type="molecule type" value="Genomic_DNA"/>
</dbReference>
<dbReference type="SUPFAM" id="SSF55205">
    <property type="entry name" value="EPT/RTPC-like"/>
    <property type="match status" value="1"/>
</dbReference>
<dbReference type="GO" id="GO:0000479">
    <property type="term" value="P:endonucleolytic cleavage of tricistronic rRNA transcript (SSU-rRNA, 5.8S rRNA, LSU-rRNA)"/>
    <property type="evidence" value="ECO:0007669"/>
    <property type="project" value="TreeGrafter"/>
</dbReference>